<dbReference type="InterPro" id="IPR047149">
    <property type="entry name" value="KIF11-like"/>
</dbReference>
<dbReference type="Pfam" id="PF00225">
    <property type="entry name" value="Kinesin"/>
    <property type="match status" value="1"/>
</dbReference>
<dbReference type="Gene3D" id="1.25.40.180">
    <property type="match status" value="1"/>
</dbReference>
<feature type="compositionally biased region" description="Acidic residues" evidence="6">
    <location>
        <begin position="71"/>
        <end position="87"/>
    </location>
</feature>
<evidence type="ECO:0000259" key="7">
    <source>
        <dbReference type="PROSITE" id="PS50067"/>
    </source>
</evidence>
<dbReference type="PANTHER" id="PTHR47970">
    <property type="entry name" value="KINESIN-LIKE PROTEIN KIF11"/>
    <property type="match status" value="1"/>
</dbReference>
<dbReference type="InterPro" id="IPR001752">
    <property type="entry name" value="Kinesin_motor_dom"/>
</dbReference>
<protein>
    <recommendedName>
        <fullName evidence="7">Kinesin motor domain-containing protein</fullName>
    </recommendedName>
</protein>
<organism evidence="8 9">
    <name type="scientific">Aphanomyces astaci</name>
    <name type="common">Crayfish plague agent</name>
    <dbReference type="NCBI Taxonomy" id="112090"/>
    <lineage>
        <taxon>Eukaryota</taxon>
        <taxon>Sar</taxon>
        <taxon>Stramenopiles</taxon>
        <taxon>Oomycota</taxon>
        <taxon>Saprolegniomycetes</taxon>
        <taxon>Saprolegniales</taxon>
        <taxon>Verrucalvaceae</taxon>
        <taxon>Aphanomyces</taxon>
    </lineage>
</organism>
<name>A0A397CIX6_APHAT</name>
<keyword evidence="2" id="KW-0963">Cytoplasm</keyword>
<feature type="region of interest" description="Disordered" evidence="6">
    <location>
        <begin position="61"/>
        <end position="87"/>
    </location>
</feature>
<keyword evidence="4" id="KW-0206">Cytoskeleton</keyword>
<dbReference type="GO" id="GO:0003723">
    <property type="term" value="F:RNA binding"/>
    <property type="evidence" value="ECO:0007669"/>
    <property type="project" value="InterPro"/>
</dbReference>
<dbReference type="VEuPathDB" id="FungiDB:H257_16082"/>
<dbReference type="GO" id="GO:0005876">
    <property type="term" value="C:spindle microtubule"/>
    <property type="evidence" value="ECO:0007669"/>
    <property type="project" value="TreeGrafter"/>
</dbReference>
<dbReference type="InterPro" id="IPR016024">
    <property type="entry name" value="ARM-type_fold"/>
</dbReference>
<dbReference type="InterPro" id="IPR036961">
    <property type="entry name" value="Kinesin_motor_dom_sf"/>
</dbReference>
<dbReference type="PANTHER" id="PTHR47970:SF12">
    <property type="entry name" value="KINESIN FAMILY MEMBER 11"/>
    <property type="match status" value="1"/>
</dbReference>
<dbReference type="Pfam" id="PF02854">
    <property type="entry name" value="MIF4G"/>
    <property type="match status" value="1"/>
</dbReference>
<keyword evidence="3" id="KW-0505">Motor protein</keyword>
<comment type="caution">
    <text evidence="5">Lacks conserved residue(s) required for the propagation of feature annotation.</text>
</comment>
<dbReference type="GO" id="GO:0008574">
    <property type="term" value="F:plus-end-directed microtubule motor activity"/>
    <property type="evidence" value="ECO:0007669"/>
    <property type="project" value="TreeGrafter"/>
</dbReference>
<proteinExistence type="inferred from homology"/>
<feature type="region of interest" description="Disordered" evidence="6">
    <location>
        <begin position="1"/>
        <end position="20"/>
    </location>
</feature>
<dbReference type="Proteomes" id="UP000265716">
    <property type="component" value="Unassembled WGS sequence"/>
</dbReference>
<dbReference type="SUPFAM" id="SSF63825">
    <property type="entry name" value="YWTD domain"/>
    <property type="match status" value="1"/>
</dbReference>
<dbReference type="SUPFAM" id="SSF48371">
    <property type="entry name" value="ARM repeat"/>
    <property type="match status" value="1"/>
</dbReference>
<evidence type="ECO:0000256" key="5">
    <source>
        <dbReference type="PROSITE-ProRule" id="PRU00283"/>
    </source>
</evidence>
<dbReference type="GO" id="GO:0051231">
    <property type="term" value="P:spindle elongation"/>
    <property type="evidence" value="ECO:0007669"/>
    <property type="project" value="TreeGrafter"/>
</dbReference>
<dbReference type="EMBL" id="QUTC01007708">
    <property type="protein sequence ID" value="RHY46709.1"/>
    <property type="molecule type" value="Genomic_DNA"/>
</dbReference>
<dbReference type="GO" id="GO:0007018">
    <property type="term" value="P:microtubule-based movement"/>
    <property type="evidence" value="ECO:0007669"/>
    <property type="project" value="InterPro"/>
</dbReference>
<sequence>MISLSTTTKKGAGVKKLRSAEDDALKKLEANLGISKTNGRTKLNNAQTLSPRYELTLRRRKIQGSDHSESGDDSFDSGDDGSGDDQDLQDEINMLATEDAGSIAMEFESIYRAHVRADVNRVLLETLLATCCHETQVMTQLITVNAALLGALFHSIGTEIVGFFVENFVQLFHKKLEALHQTRLATSDDDTPSKETSNLLLFITNLYGFETVHCTLVYDIFRYLSDRKNQTHMARRVQFLLDLISNLKKQKAKSKGTSALSSDRFLHLRKWIGRVKTRVGHANNPLRVSLSELLAADEAKYNPFYALLGSKFAQSDTRYKFTLQLAFWDIFKQVLDFTELSPSAVLFLKVVFEKLLLIEDESTVLVVFERIALQKVKTPALRDGITVFLHQHMLPYKFKDSKGKSRAKMNATGEIVQKRPLRKHKHALGTSLACLQDQVLGVHDPEIQEIRRTGLGDFTHEFLLCDVDGDWVVLESEDIVQARGFLQIKVLLRLNITFPRGDELFVSRHQHLAPLHVDLVKCGPTTTTNGDERSIEDAVLTQNFDSFSDPDMTTTDPFRSQGLSHLGAEGSPAVTDDTCPTMLDDIALRCRRFTHCDFDCDRGRFYWVDQLHGDLGYIDVDSDECCVLVQWLQRPSHVKLLARTLAFYIEQGRDSNGGSISCVNLETREVSVVVTGLTNPTGLCIVLHPTTLVFGQTTVDHVLTIAAMPYDTSSPTKDARTDASIKLLMTKAFTASVQPTAISIASDGSLCVGFSSIALPPSRGQLSLWIPSTKYITSTPGLYDYNLATAVDMATPHSVRDVMCHPSGAFFMFCMADPDTMTHSSALGTVHLDSAPPQLQLDPERFVQTTCLAGTHDRVYYCASVGAMDTIVYTFLHVERGRREVDDVEPARGTPLLVFTQPIGACLDTTSDLSTVEKHGRLDGPVNIQVILRSRPLLRHEIDRGVQSVVTCSGCNALHVAPIRSYQASKHFTFDRVYGPASTQDDLYQVTMAFHQFGFYSRFDVDFDSATRKADCRVRMSHVEIYNEELTDLLSTSQRDERKASHVDKFFVHRVKKAHPGIRGLSKMKRSDELDDFEDKVDDLPKLSIIRHPCHGVIVQGLEEVSIQSAADAQTLLERSFHSMDGSGDQSISYGQLRLVDLSGSENYDRAGAQRDRQLEAANIGQGLLALGRVIRALVEKWPHVPYRESKLTRLLEDSLGGTSMTTLLLAVSPGDEAHEETLNTLNYATLAKRVTTRPRKSLTPEVISPWQGHVPIRASTSAMKHLVRATDRTMHVPTTEWSENVLWEVNAKTLTLKARRILK</sequence>
<dbReference type="PRINTS" id="PR00380">
    <property type="entry name" value="KINESINHEAVY"/>
</dbReference>
<dbReference type="GO" id="GO:0090307">
    <property type="term" value="P:mitotic spindle assembly"/>
    <property type="evidence" value="ECO:0007669"/>
    <property type="project" value="TreeGrafter"/>
</dbReference>
<feature type="domain" description="Kinesin motor" evidence="7">
    <location>
        <begin position="927"/>
        <end position="1235"/>
    </location>
</feature>
<comment type="subcellular location">
    <subcellularLocation>
        <location evidence="1">Cytoplasm</location>
        <location evidence="1">Cytoskeleton</location>
    </subcellularLocation>
</comment>
<comment type="caution">
    <text evidence="8">The sequence shown here is derived from an EMBL/GenBank/DDBJ whole genome shotgun (WGS) entry which is preliminary data.</text>
</comment>
<gene>
    <name evidence="8" type="ORF">DYB38_001932</name>
</gene>
<dbReference type="GO" id="GO:0005524">
    <property type="term" value="F:ATP binding"/>
    <property type="evidence" value="ECO:0007669"/>
    <property type="project" value="InterPro"/>
</dbReference>
<dbReference type="Gene3D" id="3.40.850.10">
    <property type="entry name" value="Kinesin motor domain"/>
    <property type="match status" value="3"/>
</dbReference>
<dbReference type="SUPFAM" id="SSF52540">
    <property type="entry name" value="P-loop containing nucleoside triphosphate hydrolases"/>
    <property type="match status" value="1"/>
</dbReference>
<dbReference type="PROSITE" id="PS50067">
    <property type="entry name" value="KINESIN_MOTOR_2"/>
    <property type="match status" value="1"/>
</dbReference>
<dbReference type="InterPro" id="IPR003890">
    <property type="entry name" value="MIF4G-like_typ-3"/>
</dbReference>
<evidence type="ECO:0000256" key="4">
    <source>
        <dbReference type="ARBA" id="ARBA00023212"/>
    </source>
</evidence>
<evidence type="ECO:0000256" key="2">
    <source>
        <dbReference type="ARBA" id="ARBA00022490"/>
    </source>
</evidence>
<accession>A0A397CIX6</accession>
<evidence type="ECO:0000256" key="3">
    <source>
        <dbReference type="ARBA" id="ARBA00023175"/>
    </source>
</evidence>
<evidence type="ECO:0000256" key="6">
    <source>
        <dbReference type="SAM" id="MobiDB-lite"/>
    </source>
</evidence>
<dbReference type="GO" id="GO:0008017">
    <property type="term" value="F:microtubule binding"/>
    <property type="evidence" value="ECO:0007669"/>
    <property type="project" value="InterPro"/>
</dbReference>
<dbReference type="SMART" id="SM00129">
    <property type="entry name" value="KISc"/>
    <property type="match status" value="1"/>
</dbReference>
<comment type="similarity">
    <text evidence="5">Belongs to the TRAFAC class myosin-kinesin ATPase superfamily. Kinesin family.</text>
</comment>
<evidence type="ECO:0000256" key="1">
    <source>
        <dbReference type="ARBA" id="ARBA00004245"/>
    </source>
</evidence>
<dbReference type="GO" id="GO:0072686">
    <property type="term" value="C:mitotic spindle"/>
    <property type="evidence" value="ECO:0007669"/>
    <property type="project" value="TreeGrafter"/>
</dbReference>
<dbReference type="InterPro" id="IPR027417">
    <property type="entry name" value="P-loop_NTPase"/>
</dbReference>
<dbReference type="VEuPathDB" id="FungiDB:H257_16081"/>
<reference evidence="8 9" key="1">
    <citation type="submission" date="2018-08" db="EMBL/GenBank/DDBJ databases">
        <title>Aphanomyces genome sequencing and annotation.</title>
        <authorList>
            <person name="Minardi D."/>
            <person name="Oidtmann B."/>
            <person name="Van Der Giezen M."/>
            <person name="Studholme D.J."/>
        </authorList>
    </citation>
    <scope>NUCLEOTIDE SEQUENCE [LARGE SCALE GENOMIC DNA]</scope>
    <source>
        <strain evidence="8 9">SA</strain>
    </source>
</reference>
<evidence type="ECO:0000313" key="8">
    <source>
        <dbReference type="EMBL" id="RHY46709.1"/>
    </source>
</evidence>
<evidence type="ECO:0000313" key="9">
    <source>
        <dbReference type="Proteomes" id="UP000265716"/>
    </source>
</evidence>